<gene>
    <name evidence="1" type="ORF">P13BB106kb_p007</name>
</gene>
<evidence type="ECO:0000313" key="1">
    <source>
        <dbReference type="EMBL" id="ATS93991.1"/>
    </source>
</evidence>
<protein>
    <submittedName>
        <fullName evidence="1">Uncharacterized protein</fullName>
    </submittedName>
</protein>
<name>A0A2D2W6R4_9CAUD</name>
<evidence type="ECO:0000313" key="2">
    <source>
        <dbReference type="Proteomes" id="UP000240663"/>
    </source>
</evidence>
<proteinExistence type="predicted"/>
<accession>A0A2D2W6R4</accession>
<dbReference type="EMBL" id="MF979564">
    <property type="protein sequence ID" value="ATS93991.1"/>
    <property type="molecule type" value="Genomic_DNA"/>
</dbReference>
<reference evidence="1 2" key="1">
    <citation type="submission" date="2017-09" db="EMBL/GenBank/DDBJ databases">
        <title>Complete genome sequence of bacteriophage (DU_PP_V) infecting Pectobacterium spp.</title>
        <authorList>
            <person name="Park T.-H."/>
        </authorList>
    </citation>
    <scope>NUCLEOTIDE SEQUENCE [LARGE SCALE GENOMIC DNA]</scope>
</reference>
<organism evidence="1 2">
    <name type="scientific">Pectobacterium phage DU_PP_V</name>
    <dbReference type="NCBI Taxonomy" id="2041492"/>
    <lineage>
        <taxon>Viruses</taxon>
        <taxon>Duplodnaviria</taxon>
        <taxon>Heunggongvirae</taxon>
        <taxon>Uroviricota</taxon>
        <taxon>Caudoviricetes</taxon>
        <taxon>Demerecviridae</taxon>
        <taxon>Mccorquodalevirinae</taxon>
        <taxon>Hongcheonvirus</taxon>
        <taxon>Hongcheonvirus DUPPV</taxon>
    </lineage>
</organism>
<dbReference type="Pfam" id="PF24188">
    <property type="entry name" value="DUF7416"/>
    <property type="match status" value="1"/>
</dbReference>
<keyword evidence="2" id="KW-1185">Reference proteome</keyword>
<dbReference type="InterPro" id="IPR055839">
    <property type="entry name" value="DUF7416"/>
</dbReference>
<sequence length="51" mass="6261">MPLTGYPLMLSLFQRDMRRRYRSYKRGGQQGLDMVWRNMMEALKEEYEKTV</sequence>
<dbReference type="Proteomes" id="UP000240663">
    <property type="component" value="Segment"/>
</dbReference>